<dbReference type="OrthoDB" id="655030at2759"/>
<reference evidence="1" key="1">
    <citation type="journal article" date="2020" name="Fungal Divers.">
        <title>Resolving the Mortierellaceae phylogeny through synthesis of multi-gene phylogenetics and phylogenomics.</title>
        <authorList>
            <person name="Vandepol N."/>
            <person name="Liber J."/>
            <person name="Desiro A."/>
            <person name="Na H."/>
            <person name="Kennedy M."/>
            <person name="Barry K."/>
            <person name="Grigoriev I.V."/>
            <person name="Miller A.N."/>
            <person name="O'Donnell K."/>
            <person name="Stajich J.E."/>
            <person name="Bonito G."/>
        </authorList>
    </citation>
    <scope>NUCLEOTIDE SEQUENCE</scope>
    <source>
        <strain evidence="1">MES-2147</strain>
    </source>
</reference>
<dbReference type="EMBL" id="JAAAHW010008385">
    <property type="protein sequence ID" value="KAF9944429.1"/>
    <property type="molecule type" value="Genomic_DNA"/>
</dbReference>
<dbReference type="Proteomes" id="UP000749646">
    <property type="component" value="Unassembled WGS sequence"/>
</dbReference>
<gene>
    <name evidence="1" type="ORF">BGZ65_012070</name>
</gene>
<dbReference type="AlphaFoldDB" id="A0A9P6LVF3"/>
<keyword evidence="2" id="KW-1185">Reference proteome</keyword>
<name>A0A9P6LVF3_9FUNG</name>
<evidence type="ECO:0000313" key="1">
    <source>
        <dbReference type="EMBL" id="KAF9944429.1"/>
    </source>
</evidence>
<organism evidence="1 2">
    <name type="scientific">Modicella reniformis</name>
    <dbReference type="NCBI Taxonomy" id="1440133"/>
    <lineage>
        <taxon>Eukaryota</taxon>
        <taxon>Fungi</taxon>
        <taxon>Fungi incertae sedis</taxon>
        <taxon>Mucoromycota</taxon>
        <taxon>Mortierellomycotina</taxon>
        <taxon>Mortierellomycetes</taxon>
        <taxon>Mortierellales</taxon>
        <taxon>Mortierellaceae</taxon>
        <taxon>Modicella</taxon>
    </lineage>
</organism>
<proteinExistence type="predicted"/>
<comment type="caution">
    <text evidence="1">The sequence shown here is derived from an EMBL/GenBank/DDBJ whole genome shotgun (WGS) entry which is preliminary data.</text>
</comment>
<accession>A0A9P6LVF3</accession>
<feature type="non-terminal residue" evidence="1">
    <location>
        <position position="65"/>
    </location>
</feature>
<evidence type="ECO:0000313" key="2">
    <source>
        <dbReference type="Proteomes" id="UP000749646"/>
    </source>
</evidence>
<protein>
    <submittedName>
        <fullName evidence="1">Uncharacterized protein</fullName>
    </submittedName>
</protein>
<sequence length="65" mass="7298">MVTLRSTKLTADAKDKSIEATHQLPIKHAHHESLAIIQDDRRSLGDLIEITDPEMALNILLVEQL</sequence>